<dbReference type="Pfam" id="PF02714">
    <property type="entry name" value="RSN1_7TM"/>
    <property type="match status" value="1"/>
</dbReference>
<protein>
    <recommendedName>
        <fullName evidence="15">DUF221-domain-containing protein</fullName>
    </recommendedName>
</protein>
<feature type="region of interest" description="Disordered" evidence="7">
    <location>
        <begin position="822"/>
        <end position="891"/>
    </location>
</feature>
<dbReference type="GO" id="GO:0005886">
    <property type="term" value="C:plasma membrane"/>
    <property type="evidence" value="ECO:0007669"/>
    <property type="project" value="TreeGrafter"/>
</dbReference>
<evidence type="ECO:0000259" key="9">
    <source>
        <dbReference type="Pfam" id="PF02714"/>
    </source>
</evidence>
<reference evidence="13" key="1">
    <citation type="submission" date="2021-10" db="EMBL/GenBank/DDBJ databases">
        <title>De novo Genome Assembly of Clathrus columnatus (Basidiomycota, Fungi) Using Illumina and Nanopore Sequence Data.</title>
        <authorList>
            <person name="Ogiso-Tanaka E."/>
            <person name="Itagaki H."/>
            <person name="Hosoya T."/>
            <person name="Hosaka K."/>
        </authorList>
    </citation>
    <scope>NUCLEOTIDE SEQUENCE</scope>
    <source>
        <strain evidence="13">MO-923</strain>
    </source>
</reference>
<dbReference type="AlphaFoldDB" id="A0AAV5A265"/>
<evidence type="ECO:0000259" key="12">
    <source>
        <dbReference type="Pfam" id="PF14703"/>
    </source>
</evidence>
<feature type="compositionally biased region" description="Acidic residues" evidence="7">
    <location>
        <begin position="873"/>
        <end position="884"/>
    </location>
</feature>
<feature type="domain" description="10TM putative phosphate transporter extracellular tail" evidence="10">
    <location>
        <begin position="879"/>
        <end position="944"/>
    </location>
</feature>
<accession>A0AAV5A265</accession>
<dbReference type="GO" id="GO:0005227">
    <property type="term" value="F:calcium-activated cation channel activity"/>
    <property type="evidence" value="ECO:0007669"/>
    <property type="project" value="InterPro"/>
</dbReference>
<feature type="transmembrane region" description="Helical" evidence="8">
    <location>
        <begin position="543"/>
        <end position="566"/>
    </location>
</feature>
<feature type="transmembrane region" description="Helical" evidence="8">
    <location>
        <begin position="95"/>
        <end position="114"/>
    </location>
</feature>
<comment type="similarity">
    <text evidence="2">Belongs to the CSC1 (TC 1.A.17) family.</text>
</comment>
<dbReference type="PANTHER" id="PTHR13018:SF143">
    <property type="entry name" value="CSC1_OSCA1-LIKE 7TM REGION DOMAIN-CONTAINING PROTEIN"/>
    <property type="match status" value="1"/>
</dbReference>
<evidence type="ECO:0000256" key="4">
    <source>
        <dbReference type="ARBA" id="ARBA00022692"/>
    </source>
</evidence>
<feature type="transmembrane region" description="Helical" evidence="8">
    <location>
        <begin position="503"/>
        <end position="523"/>
    </location>
</feature>
<feature type="domain" description="CSC1/OSCA1-like N-terminal transmembrane" evidence="11">
    <location>
        <begin position="17"/>
        <end position="163"/>
    </location>
</feature>
<gene>
    <name evidence="13" type="ORF">Clacol_001300</name>
</gene>
<feature type="transmembrane region" description="Helical" evidence="8">
    <location>
        <begin position="17"/>
        <end position="38"/>
    </location>
</feature>
<dbReference type="InterPro" id="IPR003864">
    <property type="entry name" value="CSC1/OSCA1-like_7TM"/>
</dbReference>
<comment type="caution">
    <text evidence="13">The sequence shown here is derived from an EMBL/GenBank/DDBJ whole genome shotgun (WGS) entry which is preliminary data.</text>
</comment>
<dbReference type="InterPro" id="IPR027815">
    <property type="entry name" value="CSC1/OSCA1-like_cyt"/>
</dbReference>
<evidence type="ECO:0000313" key="13">
    <source>
        <dbReference type="EMBL" id="GJJ07100.1"/>
    </source>
</evidence>
<evidence type="ECO:0000256" key="2">
    <source>
        <dbReference type="ARBA" id="ARBA00007779"/>
    </source>
</evidence>
<dbReference type="InterPro" id="IPR045122">
    <property type="entry name" value="Csc1-like"/>
</dbReference>
<evidence type="ECO:0000256" key="3">
    <source>
        <dbReference type="ARBA" id="ARBA00022448"/>
    </source>
</evidence>
<feature type="transmembrane region" description="Helical" evidence="8">
    <location>
        <begin position="652"/>
        <end position="676"/>
    </location>
</feature>
<dbReference type="Pfam" id="PF14703">
    <property type="entry name" value="PHM7_cyt"/>
    <property type="match status" value="1"/>
</dbReference>
<dbReference type="Proteomes" id="UP001050691">
    <property type="component" value="Unassembled WGS sequence"/>
</dbReference>
<evidence type="ECO:0000259" key="11">
    <source>
        <dbReference type="Pfam" id="PF13967"/>
    </source>
</evidence>
<keyword evidence="14" id="KW-1185">Reference proteome</keyword>
<organism evidence="13 14">
    <name type="scientific">Clathrus columnatus</name>
    <dbReference type="NCBI Taxonomy" id="1419009"/>
    <lineage>
        <taxon>Eukaryota</taxon>
        <taxon>Fungi</taxon>
        <taxon>Dikarya</taxon>
        <taxon>Basidiomycota</taxon>
        <taxon>Agaricomycotina</taxon>
        <taxon>Agaricomycetes</taxon>
        <taxon>Phallomycetidae</taxon>
        <taxon>Phallales</taxon>
        <taxon>Clathraceae</taxon>
        <taxon>Clathrus</taxon>
    </lineage>
</organism>
<comment type="subcellular location">
    <subcellularLocation>
        <location evidence="1">Membrane</location>
        <topology evidence="1">Multi-pass membrane protein</topology>
    </subcellularLocation>
</comment>
<evidence type="ECO:0000256" key="7">
    <source>
        <dbReference type="SAM" id="MobiDB-lite"/>
    </source>
</evidence>
<sequence length="947" mass="107167">MTDVFAVNATSKTTQTFVTSLVTNTILLGVEVIAFSYLKDNLSRVYTPRTYLPPPEKRAEELPPGRWRWILSVGFASSTDIINKNGLDAYLFLRFLRLMIIIFSTFTVITWSIILPVDTANINSQADGLNKLSWGNIPNSETKRYAAHIVIVYLLTFFVIYLIRLEFFHFIEMRQAYLTSTSQSHCPQGRTVLVTSIPHDMCTEKTLRIWGAFIPGGIQNIWIYRDTKELNDAYFARLKACNELEDTLSKLLRQAALEKSRKERIYAKEMAELRDHDVVLNFPEFSSPRRPSAGESVPDTPISLSRIVPDILSSKSHISTDLERNDSPVSQYASEKALLDELVPPSKRPSEHRGFLGLWGLKLDKYELLKDEIAQHNNTIKFLRAHERDDKPLGSAFIQCNLQMGAHVLAQCLSHHTPLKMTTKWLQVTPKDVIWANIDDGIYKTRFRYLTSWLLNIGVVVIWFFPTTFVGLLSNVSQLCTHIKWLAWVCKAHAPIPGILQGVFPPILLAISFAILPWILRALAWYENIPLYSLLSISVYKRYFMFLVIHGFLIVTLTSGLTATANDLISNPTKAVSELASHLPDASVFFLTWTGLTGAGSALLQLVDLSIYYFKKWYMGRTPRQTFAVTFNMPSTDFGVVMPQMSLLATIGLAYSVLSPIINGLATLAFALYYFVWKFLLTWVFDQPPEHETVAGLYVEQFCLTALFFLKGSTSNHTFIAQGVFMVVLMVITLTAQLFIRQSFQSLVQYLPMTLAMKRIHAKMERRWRHRISKEKENKLEHVDLFDRKQLNILARKTGKAVETIKAEIKAGLAETVKEAKTTSAAHSAAVDRPSTTELRQTTSRASNTSSKSKHSKSSPKLVYKKFDRGEDTDSSGDDLDFDENGFQHPSSYEEQPWIWIPKDELGLSRYLVAELRSSGVLASDEGATINEEGNVVVTRGPPDHPQ</sequence>
<evidence type="ECO:0000256" key="1">
    <source>
        <dbReference type="ARBA" id="ARBA00004141"/>
    </source>
</evidence>
<keyword evidence="4 8" id="KW-0812">Transmembrane</keyword>
<dbReference type="Pfam" id="PF12621">
    <property type="entry name" value="PHM7_ext"/>
    <property type="match status" value="1"/>
</dbReference>
<feature type="transmembrane region" description="Helical" evidence="8">
    <location>
        <begin position="145"/>
        <end position="163"/>
    </location>
</feature>
<feature type="domain" description="CSC1/OSCA1-like 7TM region" evidence="9">
    <location>
        <begin position="450"/>
        <end position="698"/>
    </location>
</feature>
<proteinExistence type="inferred from homology"/>
<feature type="transmembrane region" description="Helical" evidence="8">
    <location>
        <begin position="719"/>
        <end position="740"/>
    </location>
</feature>
<evidence type="ECO:0000313" key="14">
    <source>
        <dbReference type="Proteomes" id="UP001050691"/>
    </source>
</evidence>
<keyword evidence="6 8" id="KW-0472">Membrane</keyword>
<feature type="domain" description="CSC1/OSCA1-like cytosolic" evidence="12">
    <location>
        <begin position="190"/>
        <end position="437"/>
    </location>
</feature>
<name>A0AAV5A265_9AGAM</name>
<keyword evidence="3" id="KW-0813">Transport</keyword>
<evidence type="ECO:0000256" key="8">
    <source>
        <dbReference type="SAM" id="Phobius"/>
    </source>
</evidence>
<dbReference type="InterPro" id="IPR032880">
    <property type="entry name" value="CSC1/OSCA1-like_N"/>
</dbReference>
<dbReference type="Pfam" id="PF13967">
    <property type="entry name" value="RSN1_TM"/>
    <property type="match status" value="1"/>
</dbReference>
<keyword evidence="5 8" id="KW-1133">Transmembrane helix</keyword>
<dbReference type="InterPro" id="IPR022257">
    <property type="entry name" value="PHM7_ext"/>
</dbReference>
<evidence type="ECO:0000256" key="5">
    <source>
        <dbReference type="ARBA" id="ARBA00022989"/>
    </source>
</evidence>
<dbReference type="EMBL" id="BPWL01000002">
    <property type="protein sequence ID" value="GJJ07100.1"/>
    <property type="molecule type" value="Genomic_DNA"/>
</dbReference>
<evidence type="ECO:0000256" key="6">
    <source>
        <dbReference type="ARBA" id="ARBA00023136"/>
    </source>
</evidence>
<feature type="transmembrane region" description="Helical" evidence="8">
    <location>
        <begin position="453"/>
        <end position="473"/>
    </location>
</feature>
<feature type="transmembrane region" description="Helical" evidence="8">
    <location>
        <begin position="586"/>
        <end position="614"/>
    </location>
</feature>
<evidence type="ECO:0008006" key="15">
    <source>
        <dbReference type="Google" id="ProtNLM"/>
    </source>
</evidence>
<dbReference type="PANTHER" id="PTHR13018">
    <property type="entry name" value="PROBABLE MEMBRANE PROTEIN DUF221-RELATED"/>
    <property type="match status" value="1"/>
</dbReference>
<feature type="compositionally biased region" description="Low complexity" evidence="7">
    <location>
        <begin position="842"/>
        <end position="851"/>
    </location>
</feature>
<evidence type="ECO:0000259" key="10">
    <source>
        <dbReference type="Pfam" id="PF12621"/>
    </source>
</evidence>